<dbReference type="InterPro" id="IPR050539">
    <property type="entry name" value="ThrE_Dicarb/AminoAcid_Exp"/>
</dbReference>
<feature type="domain" description="Threonine/Serine exporter ThrE" evidence="8">
    <location>
        <begin position="4"/>
        <end position="130"/>
    </location>
</feature>
<evidence type="ECO:0000256" key="2">
    <source>
        <dbReference type="ARBA" id="ARBA00022475"/>
    </source>
</evidence>
<keyword evidence="2" id="KW-1003">Cell membrane</keyword>
<evidence type="ECO:0000313" key="10">
    <source>
        <dbReference type="Proteomes" id="UP000005561"/>
    </source>
</evidence>
<evidence type="ECO:0000313" key="9">
    <source>
        <dbReference type="EMBL" id="EET60637.1"/>
    </source>
</evidence>
<dbReference type="eggNOG" id="COG3610">
    <property type="taxonomic scope" value="Bacteria"/>
</dbReference>
<dbReference type="InterPro" id="IPR024528">
    <property type="entry name" value="ThrE_2"/>
</dbReference>
<gene>
    <name evidence="9" type="ORF">BRYFOR_07462</name>
</gene>
<organism evidence="9 10">
    <name type="scientific">Marvinbryantia formatexigens DSM 14469</name>
    <dbReference type="NCBI Taxonomy" id="478749"/>
    <lineage>
        <taxon>Bacteria</taxon>
        <taxon>Bacillati</taxon>
        <taxon>Bacillota</taxon>
        <taxon>Clostridia</taxon>
        <taxon>Lachnospirales</taxon>
        <taxon>Lachnospiraceae</taxon>
        <taxon>Marvinbryantia</taxon>
    </lineage>
</organism>
<evidence type="ECO:0000259" key="8">
    <source>
        <dbReference type="Pfam" id="PF12821"/>
    </source>
</evidence>
<dbReference type="PANTHER" id="PTHR34390">
    <property type="entry name" value="UPF0442 PROTEIN YJJB-RELATED"/>
    <property type="match status" value="1"/>
</dbReference>
<dbReference type="AlphaFoldDB" id="C6LFQ2"/>
<dbReference type="Pfam" id="PF12821">
    <property type="entry name" value="ThrE_2"/>
    <property type="match status" value="1"/>
</dbReference>
<keyword evidence="10" id="KW-1185">Reference proteome</keyword>
<dbReference type="GO" id="GO:0015744">
    <property type="term" value="P:succinate transport"/>
    <property type="evidence" value="ECO:0007669"/>
    <property type="project" value="TreeGrafter"/>
</dbReference>
<reference evidence="9" key="1">
    <citation type="submission" date="2009-07" db="EMBL/GenBank/DDBJ databases">
        <authorList>
            <person name="Weinstock G."/>
            <person name="Sodergren E."/>
            <person name="Clifton S."/>
            <person name="Fulton L."/>
            <person name="Fulton B."/>
            <person name="Courtney L."/>
            <person name="Fronick C."/>
            <person name="Harrison M."/>
            <person name="Strong C."/>
            <person name="Farmer C."/>
            <person name="Delahaunty K."/>
            <person name="Markovic C."/>
            <person name="Hall O."/>
            <person name="Minx P."/>
            <person name="Tomlinson C."/>
            <person name="Mitreva M."/>
            <person name="Nelson J."/>
            <person name="Hou S."/>
            <person name="Wollam A."/>
            <person name="Pepin K.H."/>
            <person name="Johnson M."/>
            <person name="Bhonagiri V."/>
            <person name="Nash W.E."/>
            <person name="Warren W."/>
            <person name="Chinwalla A."/>
            <person name="Mardis E.R."/>
            <person name="Wilson R.K."/>
        </authorList>
    </citation>
    <scope>NUCLEOTIDE SEQUENCE [LARGE SCALE GENOMIC DNA]</scope>
    <source>
        <strain evidence="9">DSM 14469</strain>
    </source>
</reference>
<evidence type="ECO:0000256" key="4">
    <source>
        <dbReference type="ARBA" id="ARBA00022692"/>
    </source>
</evidence>
<keyword evidence="3" id="KW-0997">Cell inner membrane</keyword>
<evidence type="ECO:0000256" key="5">
    <source>
        <dbReference type="ARBA" id="ARBA00022989"/>
    </source>
</evidence>
<name>C6LFQ2_9FIRM</name>
<dbReference type="PANTHER" id="PTHR34390:SF1">
    <property type="entry name" value="SUCCINATE TRANSPORTER SUBUNIT YJJB-RELATED"/>
    <property type="match status" value="1"/>
</dbReference>
<sequence length="147" mass="15817">MLIQIVGAFIAIVAFSVVIETPKKFLGYCGLTGAAGWAVYLICNAHFGPIWANFISALVISLVSHLFARVLKTPVTIFLISGILTLVPGAAMYHTGYELFMGNMEAAASYLALTAQIAGVIALAIFIMDSVFQTLKKINKPEHPDKL</sequence>
<keyword evidence="5" id="KW-1133">Transmembrane helix</keyword>
<comment type="caution">
    <text evidence="9">The sequence shown here is derived from an EMBL/GenBank/DDBJ whole genome shotgun (WGS) entry which is preliminary data.</text>
</comment>
<dbReference type="EMBL" id="ACCL02000010">
    <property type="protein sequence ID" value="EET60637.1"/>
    <property type="molecule type" value="Genomic_DNA"/>
</dbReference>
<evidence type="ECO:0000256" key="3">
    <source>
        <dbReference type="ARBA" id="ARBA00022519"/>
    </source>
</evidence>
<protein>
    <recommendedName>
        <fullName evidence="8">Threonine/Serine exporter ThrE domain-containing protein</fullName>
    </recommendedName>
</protein>
<evidence type="ECO:0000256" key="6">
    <source>
        <dbReference type="ARBA" id="ARBA00023136"/>
    </source>
</evidence>
<dbReference type="RefSeq" id="WP_006862246.1">
    <property type="nucleotide sequence ID" value="NZ_ACCL02000010.1"/>
</dbReference>
<dbReference type="Proteomes" id="UP000005561">
    <property type="component" value="Unassembled WGS sequence"/>
</dbReference>
<proteinExistence type="inferred from homology"/>
<evidence type="ECO:0000256" key="1">
    <source>
        <dbReference type="ARBA" id="ARBA00004651"/>
    </source>
</evidence>
<comment type="similarity">
    <text evidence="7">Belongs to the ThrE exporter (TC 2.A.79) family.</text>
</comment>
<dbReference type="GO" id="GO:0005886">
    <property type="term" value="C:plasma membrane"/>
    <property type="evidence" value="ECO:0007669"/>
    <property type="project" value="UniProtKB-SubCell"/>
</dbReference>
<keyword evidence="6" id="KW-0472">Membrane</keyword>
<comment type="subcellular location">
    <subcellularLocation>
        <location evidence="1">Cell membrane</location>
        <topology evidence="1">Multi-pass membrane protein</topology>
    </subcellularLocation>
</comment>
<keyword evidence="4" id="KW-0812">Transmembrane</keyword>
<dbReference type="OrthoDB" id="9810047at2"/>
<dbReference type="STRING" id="168384.SAMN05660368_02036"/>
<accession>C6LFQ2</accession>
<evidence type="ECO:0000256" key="7">
    <source>
        <dbReference type="ARBA" id="ARBA00034125"/>
    </source>
</evidence>